<dbReference type="Proteomes" id="UP001153404">
    <property type="component" value="Unassembled WGS sequence"/>
</dbReference>
<dbReference type="RefSeq" id="WP_277537391.1">
    <property type="nucleotide sequence ID" value="NZ_JAPDIA010000008.1"/>
</dbReference>
<dbReference type="AlphaFoldDB" id="A0A9X4QW49"/>
<dbReference type="Pfam" id="PF12708">
    <property type="entry name" value="Pect-lyase_RHGA_epim"/>
    <property type="match status" value="1"/>
</dbReference>
<feature type="domain" description="Rhamnogalacturonase A/B/Epimerase-like pectate lyase" evidence="1">
    <location>
        <begin position="20"/>
        <end position="79"/>
    </location>
</feature>
<dbReference type="EMBL" id="JAPDIA010000008">
    <property type="protein sequence ID" value="MDG0813445.1"/>
    <property type="molecule type" value="Genomic_DNA"/>
</dbReference>
<name>A0A9X4QW49_9BACL</name>
<keyword evidence="3" id="KW-1185">Reference proteome</keyword>
<dbReference type="InterPro" id="IPR012334">
    <property type="entry name" value="Pectin_lyas_fold"/>
</dbReference>
<dbReference type="InterPro" id="IPR024535">
    <property type="entry name" value="RHGA/B-epi-like_pectate_lyase"/>
</dbReference>
<dbReference type="SUPFAM" id="SSF51126">
    <property type="entry name" value="Pectin lyase-like"/>
    <property type="match status" value="1"/>
</dbReference>
<dbReference type="InterPro" id="IPR011050">
    <property type="entry name" value="Pectin_lyase_fold/virulence"/>
</dbReference>
<evidence type="ECO:0000313" key="3">
    <source>
        <dbReference type="Proteomes" id="UP001153404"/>
    </source>
</evidence>
<evidence type="ECO:0000313" key="2">
    <source>
        <dbReference type="EMBL" id="MDG0813445.1"/>
    </source>
</evidence>
<sequence>MTHSARDARQHEAAPLVFHASEFGARGDGVTDAGPAIRAAIAAAIATGEEAEVRLGRGRYRVASGHGNEAAIRIAGASKLVLTGEGDDTVIVVCNPMAGGIEVADSGDVLVQSLAVDYDPLPYTQGTVTEVNGAAGWFSFRVDAGYRQLDERNFHEAEARFGLLVRGAGGPEPRYGPHPLIDLTWERVSADEWRVKAPDRKMLLASGMRPGDRYAHMARRHSESAINFWRTETASVRDVTVYAGPSLASIWGQNGDVDIDGLRVEVLPGSNRLLSANGDGIHNLNTRGRLDIRNCAFSGMADDAINIHVRAGTVREVPAPNELLVHGGLFEARTGDKVQLYRPRTGCILAEATVLHAAARPDGLHAIRMDRDIAGLQAGIGLHDADHVYNLSACGRGFVVRGNRFGRHRGRGILVRSPDGTIVDNEFLNAEGWGIAVQHEPDWEEGPIARNLTITRNTFTGDDDNVMASVHIAAGTPAGISEANWGKPITGILIKDNRFVQPRRPLVHIQSAADVAVRHNVMIGALPEARFGVPAITTANAQGIDDGEAWRE</sequence>
<dbReference type="Gene3D" id="2.160.20.10">
    <property type="entry name" value="Single-stranded right-handed beta-helix, Pectin lyase-like"/>
    <property type="match status" value="2"/>
</dbReference>
<evidence type="ECO:0000259" key="1">
    <source>
        <dbReference type="Pfam" id="PF12708"/>
    </source>
</evidence>
<comment type="caution">
    <text evidence="2">The sequence shown here is derived from an EMBL/GenBank/DDBJ whole genome shotgun (WGS) entry which is preliminary data.</text>
</comment>
<protein>
    <submittedName>
        <fullName evidence="2">Right-handed parallel beta-helix repeat-containing protein</fullName>
    </submittedName>
</protein>
<proteinExistence type="predicted"/>
<gene>
    <name evidence="2" type="ORF">OMP40_32285</name>
</gene>
<accession>A0A9X4QW49</accession>
<reference evidence="2" key="1">
    <citation type="submission" date="2022-10" db="EMBL/GenBank/DDBJ databases">
        <title>Comparative genomic analysis of Cohnella hashimotonis sp. nov., isolated from the International Space Station.</title>
        <authorList>
            <person name="Simpson A."/>
            <person name="Venkateswaran K."/>
        </authorList>
    </citation>
    <scope>NUCLEOTIDE SEQUENCE</scope>
    <source>
        <strain evidence="2">DSM 28161</strain>
    </source>
</reference>
<organism evidence="2 3">
    <name type="scientific">Cohnella rhizosphaerae</name>
    <dbReference type="NCBI Taxonomy" id="1457232"/>
    <lineage>
        <taxon>Bacteria</taxon>
        <taxon>Bacillati</taxon>
        <taxon>Bacillota</taxon>
        <taxon>Bacilli</taxon>
        <taxon>Bacillales</taxon>
        <taxon>Paenibacillaceae</taxon>
        <taxon>Cohnella</taxon>
    </lineage>
</organism>